<gene>
    <name evidence="1" type="ORF">JVT61DRAFT_12478</name>
</gene>
<dbReference type="EMBL" id="JAGFBS010000057">
    <property type="protein sequence ID" value="KAG6370072.1"/>
    <property type="molecule type" value="Genomic_DNA"/>
</dbReference>
<protein>
    <submittedName>
        <fullName evidence="1">Uncharacterized protein</fullName>
    </submittedName>
</protein>
<evidence type="ECO:0000313" key="1">
    <source>
        <dbReference type="EMBL" id="KAG6370072.1"/>
    </source>
</evidence>
<dbReference type="AlphaFoldDB" id="A0A8I2YDP7"/>
<proteinExistence type="predicted"/>
<sequence>MAESFISSLQSRPAFARTTVKVLHLRLSVTPEQGAEVLQLCQGLQELTLKIITDLPDNQNPLRTPLNALQLTTLSLDLASAFYGPMISLANLPLLTRVERLHLTNGWVARRGLYIGLQELRRLTHVSFLVQQPGQQTIHTEILVYILRYFHRLQAVIMWRMPHQESQVIYDFLMEREIRDHRVVIFNVARFTECARSDGGIWKLADMVVQWRGSRNYGMALTIASYHTKLNGGP</sequence>
<reference evidence="1" key="1">
    <citation type="submission" date="2021-03" db="EMBL/GenBank/DDBJ databases">
        <title>Evolutionary innovations through gain and loss of genes in the ectomycorrhizal Boletales.</title>
        <authorList>
            <person name="Wu G."/>
            <person name="Miyauchi S."/>
            <person name="Morin E."/>
            <person name="Yang Z.-L."/>
            <person name="Xu J."/>
            <person name="Martin F.M."/>
        </authorList>
    </citation>
    <scope>NUCLEOTIDE SEQUENCE</scope>
    <source>
        <strain evidence="1">BR01</strain>
    </source>
</reference>
<keyword evidence="2" id="KW-1185">Reference proteome</keyword>
<name>A0A8I2YDP7_9AGAM</name>
<dbReference type="Proteomes" id="UP000683000">
    <property type="component" value="Unassembled WGS sequence"/>
</dbReference>
<dbReference type="OrthoDB" id="2687612at2759"/>
<evidence type="ECO:0000313" key="2">
    <source>
        <dbReference type="Proteomes" id="UP000683000"/>
    </source>
</evidence>
<accession>A0A8I2YDP7</accession>
<organism evidence="1 2">
    <name type="scientific">Boletus reticuloceps</name>
    <dbReference type="NCBI Taxonomy" id="495285"/>
    <lineage>
        <taxon>Eukaryota</taxon>
        <taxon>Fungi</taxon>
        <taxon>Dikarya</taxon>
        <taxon>Basidiomycota</taxon>
        <taxon>Agaricomycotina</taxon>
        <taxon>Agaricomycetes</taxon>
        <taxon>Agaricomycetidae</taxon>
        <taxon>Boletales</taxon>
        <taxon>Boletineae</taxon>
        <taxon>Boletaceae</taxon>
        <taxon>Boletoideae</taxon>
        <taxon>Boletus</taxon>
    </lineage>
</organism>
<comment type="caution">
    <text evidence="1">The sequence shown here is derived from an EMBL/GenBank/DDBJ whole genome shotgun (WGS) entry which is preliminary data.</text>
</comment>